<evidence type="ECO:0000313" key="2">
    <source>
        <dbReference type="Proteomes" id="UP000651156"/>
    </source>
</evidence>
<proteinExistence type="predicted"/>
<accession>A0ABR9UP16</accession>
<dbReference type="RefSeq" id="WP_193931241.1">
    <property type="nucleotide sequence ID" value="NZ_CAWPMZ010000016.1"/>
</dbReference>
<organism evidence="1 2">
    <name type="scientific">Gloeocapsopsis crepidinum LEGE 06123</name>
    <dbReference type="NCBI Taxonomy" id="588587"/>
    <lineage>
        <taxon>Bacteria</taxon>
        <taxon>Bacillati</taxon>
        <taxon>Cyanobacteriota</taxon>
        <taxon>Cyanophyceae</taxon>
        <taxon>Oscillatoriophycideae</taxon>
        <taxon>Chroococcales</taxon>
        <taxon>Chroococcaceae</taxon>
        <taxon>Gloeocapsopsis</taxon>
    </lineage>
</organism>
<protein>
    <submittedName>
        <fullName evidence="1">Uncharacterized protein</fullName>
    </submittedName>
</protein>
<gene>
    <name evidence="1" type="ORF">IQ230_06580</name>
</gene>
<name>A0ABR9UP16_9CHRO</name>
<dbReference type="InterPro" id="IPR054664">
    <property type="entry name" value="Alr0857-like"/>
</dbReference>
<dbReference type="NCBIfam" id="NF045647">
    <property type="entry name" value="alr0857_fam"/>
    <property type="match status" value="1"/>
</dbReference>
<reference evidence="1 2" key="1">
    <citation type="submission" date="2020-10" db="EMBL/GenBank/DDBJ databases">
        <authorList>
            <person name="Castelo-Branco R."/>
            <person name="Eusebio N."/>
            <person name="Adriana R."/>
            <person name="Vieira A."/>
            <person name="Brugerolle De Fraissinette N."/>
            <person name="Rezende De Castro R."/>
            <person name="Schneider M.P."/>
            <person name="Vasconcelos V."/>
            <person name="Leao P.N."/>
        </authorList>
    </citation>
    <scope>NUCLEOTIDE SEQUENCE [LARGE SCALE GENOMIC DNA]</scope>
    <source>
        <strain evidence="1 2">LEGE 06123</strain>
    </source>
</reference>
<comment type="caution">
    <text evidence="1">The sequence shown here is derived from an EMBL/GenBank/DDBJ whole genome shotgun (WGS) entry which is preliminary data.</text>
</comment>
<dbReference type="EMBL" id="JADEWN010000011">
    <property type="protein sequence ID" value="MBE9190031.1"/>
    <property type="molecule type" value="Genomic_DNA"/>
</dbReference>
<dbReference type="Proteomes" id="UP000651156">
    <property type="component" value="Unassembled WGS sequence"/>
</dbReference>
<sequence length="129" mass="14551">MLKLTYLDSNFCLEYLTQPLEEWVALRVTLALRVGKRICIEPSMASFLLPADLPGLDSLETEARRFKEDTITLCACDAEYIEVSLQGTWLASDTETEEGIFVTTLSYVVECLLFKLWQEAQMSATVVGE</sequence>
<evidence type="ECO:0000313" key="1">
    <source>
        <dbReference type="EMBL" id="MBE9190031.1"/>
    </source>
</evidence>
<keyword evidence="2" id="KW-1185">Reference proteome</keyword>